<dbReference type="EMBL" id="JACEIK010005206">
    <property type="protein sequence ID" value="MCE0480961.1"/>
    <property type="molecule type" value="Genomic_DNA"/>
</dbReference>
<feature type="region of interest" description="Disordered" evidence="1">
    <location>
        <begin position="1"/>
        <end position="31"/>
    </location>
</feature>
<keyword evidence="3" id="KW-1185">Reference proteome</keyword>
<feature type="compositionally biased region" description="Polar residues" evidence="1">
    <location>
        <begin position="94"/>
        <end position="120"/>
    </location>
</feature>
<proteinExistence type="predicted"/>
<reference evidence="2 3" key="1">
    <citation type="journal article" date="2021" name="BMC Genomics">
        <title>Datura genome reveals duplications of psychoactive alkaloid biosynthetic genes and high mutation rate following tissue culture.</title>
        <authorList>
            <person name="Rajewski A."/>
            <person name="Carter-House D."/>
            <person name="Stajich J."/>
            <person name="Litt A."/>
        </authorList>
    </citation>
    <scope>NUCLEOTIDE SEQUENCE [LARGE SCALE GENOMIC DNA]</scope>
    <source>
        <strain evidence="2">AR-01</strain>
    </source>
</reference>
<name>A0ABS8VK84_DATST</name>
<organism evidence="2 3">
    <name type="scientific">Datura stramonium</name>
    <name type="common">Jimsonweed</name>
    <name type="synonym">Common thornapple</name>
    <dbReference type="NCBI Taxonomy" id="4076"/>
    <lineage>
        <taxon>Eukaryota</taxon>
        <taxon>Viridiplantae</taxon>
        <taxon>Streptophyta</taxon>
        <taxon>Embryophyta</taxon>
        <taxon>Tracheophyta</taxon>
        <taxon>Spermatophyta</taxon>
        <taxon>Magnoliopsida</taxon>
        <taxon>eudicotyledons</taxon>
        <taxon>Gunneridae</taxon>
        <taxon>Pentapetalae</taxon>
        <taxon>asterids</taxon>
        <taxon>lamiids</taxon>
        <taxon>Solanales</taxon>
        <taxon>Solanaceae</taxon>
        <taxon>Solanoideae</taxon>
        <taxon>Datureae</taxon>
        <taxon>Datura</taxon>
    </lineage>
</organism>
<evidence type="ECO:0000256" key="1">
    <source>
        <dbReference type="SAM" id="MobiDB-lite"/>
    </source>
</evidence>
<protein>
    <submittedName>
        <fullName evidence="2">Uncharacterized protein</fullName>
    </submittedName>
</protein>
<evidence type="ECO:0000313" key="3">
    <source>
        <dbReference type="Proteomes" id="UP000823775"/>
    </source>
</evidence>
<gene>
    <name evidence="2" type="ORF">HAX54_038271</name>
</gene>
<evidence type="ECO:0000313" key="2">
    <source>
        <dbReference type="EMBL" id="MCE0480961.1"/>
    </source>
</evidence>
<feature type="compositionally biased region" description="Basic and acidic residues" evidence="1">
    <location>
        <begin position="17"/>
        <end position="31"/>
    </location>
</feature>
<dbReference type="Proteomes" id="UP000823775">
    <property type="component" value="Unassembled WGS sequence"/>
</dbReference>
<comment type="caution">
    <text evidence="2">The sequence shown here is derived from an EMBL/GenBank/DDBJ whole genome shotgun (WGS) entry which is preliminary data.</text>
</comment>
<accession>A0ABS8VK84</accession>
<feature type="region of interest" description="Disordered" evidence="1">
    <location>
        <begin position="91"/>
        <end position="120"/>
    </location>
</feature>
<sequence>MVATDPTITSLGSNIEPRADGHVHTSSDAGGHQDRLLWCKDTGQHVNGEFSMAVVQSNNLLEDQNQIESGCLSLQDSGPYGTFIEIYDGHGGPKTSSSSMNTSFKISRGSHPSTSLCRLR</sequence>
<feature type="compositionally biased region" description="Polar residues" evidence="1">
    <location>
        <begin position="1"/>
        <end position="13"/>
    </location>
</feature>